<dbReference type="EMBL" id="JAAMPC010000004">
    <property type="protein sequence ID" value="KAG2314098.1"/>
    <property type="molecule type" value="Genomic_DNA"/>
</dbReference>
<evidence type="ECO:0000313" key="2">
    <source>
        <dbReference type="Proteomes" id="UP000886595"/>
    </source>
</evidence>
<name>A0A8X7VN59_BRACI</name>
<evidence type="ECO:0000313" key="1">
    <source>
        <dbReference type="EMBL" id="KAG2314098.1"/>
    </source>
</evidence>
<accession>A0A8X7VN59</accession>
<dbReference type="Proteomes" id="UP000886595">
    <property type="component" value="Unassembled WGS sequence"/>
</dbReference>
<sequence>MNRTHQVQLSSNPEIAKRVNADEVNRAATMTIGKIFAYIKQDMPSGCKSKATRNPSSLMCANGNTNVAEFYIYFFIRKYRANISVYNNNGHAVFILLGDAGHELTRKHAAELVDNYFEIVSPEVLPTVPTPLENLLDAGDEVVVPSASVLGASSKSCGSIADEGNGVGCNNLWRQDFHFGEETSLFGIRVI</sequence>
<dbReference type="Gene3D" id="2.40.50.140">
    <property type="entry name" value="Nucleic acid-binding proteins"/>
    <property type="match status" value="1"/>
</dbReference>
<protein>
    <submittedName>
        <fullName evidence="1">Uncharacterized protein</fullName>
    </submittedName>
</protein>
<proteinExistence type="predicted"/>
<dbReference type="AlphaFoldDB" id="A0A8X7VN59"/>
<dbReference type="InterPro" id="IPR012340">
    <property type="entry name" value="NA-bd_OB-fold"/>
</dbReference>
<reference evidence="1 2" key="1">
    <citation type="submission" date="2020-02" db="EMBL/GenBank/DDBJ databases">
        <authorList>
            <person name="Ma Q."/>
            <person name="Huang Y."/>
            <person name="Song X."/>
            <person name="Pei D."/>
        </authorList>
    </citation>
    <scope>NUCLEOTIDE SEQUENCE [LARGE SCALE GENOMIC DNA]</scope>
    <source>
        <strain evidence="1">Sxm20200214</strain>
        <tissue evidence="1">Leaf</tissue>
    </source>
</reference>
<gene>
    <name evidence="1" type="ORF">Bca52824_017220</name>
</gene>
<organism evidence="1 2">
    <name type="scientific">Brassica carinata</name>
    <name type="common">Ethiopian mustard</name>
    <name type="synonym">Abyssinian cabbage</name>
    <dbReference type="NCBI Taxonomy" id="52824"/>
    <lineage>
        <taxon>Eukaryota</taxon>
        <taxon>Viridiplantae</taxon>
        <taxon>Streptophyta</taxon>
        <taxon>Embryophyta</taxon>
        <taxon>Tracheophyta</taxon>
        <taxon>Spermatophyta</taxon>
        <taxon>Magnoliopsida</taxon>
        <taxon>eudicotyledons</taxon>
        <taxon>Gunneridae</taxon>
        <taxon>Pentapetalae</taxon>
        <taxon>rosids</taxon>
        <taxon>malvids</taxon>
        <taxon>Brassicales</taxon>
        <taxon>Brassicaceae</taxon>
        <taxon>Brassiceae</taxon>
        <taxon>Brassica</taxon>
    </lineage>
</organism>
<comment type="caution">
    <text evidence="1">The sequence shown here is derived from an EMBL/GenBank/DDBJ whole genome shotgun (WGS) entry which is preliminary data.</text>
</comment>
<dbReference type="OrthoDB" id="1931061at2759"/>
<keyword evidence="2" id="KW-1185">Reference proteome</keyword>